<comment type="catalytic activity">
    <reaction evidence="8">
        <text>O-acetyl-L-serine + hydrogen sulfide = L-cysteine + acetate</text>
        <dbReference type="Rhea" id="RHEA:14829"/>
        <dbReference type="ChEBI" id="CHEBI:29919"/>
        <dbReference type="ChEBI" id="CHEBI:30089"/>
        <dbReference type="ChEBI" id="CHEBI:35235"/>
        <dbReference type="ChEBI" id="CHEBI:58340"/>
        <dbReference type="EC" id="2.5.1.47"/>
    </reaction>
</comment>
<dbReference type="InterPro" id="IPR036052">
    <property type="entry name" value="TrpB-like_PALP_sf"/>
</dbReference>
<evidence type="ECO:0000259" key="9">
    <source>
        <dbReference type="Pfam" id="PF00291"/>
    </source>
</evidence>
<protein>
    <recommendedName>
        <fullName evidence="3">cysteine synthase</fullName>
        <ecNumber evidence="3">2.5.1.47</ecNumber>
    </recommendedName>
</protein>
<evidence type="ECO:0000256" key="6">
    <source>
        <dbReference type="ARBA" id="ARBA00022898"/>
    </source>
</evidence>
<accession>A0A934RP90</accession>
<dbReference type="InterPro" id="IPR001926">
    <property type="entry name" value="TrpB-like_PALP"/>
</dbReference>
<dbReference type="Pfam" id="PF00291">
    <property type="entry name" value="PALP"/>
    <property type="match status" value="1"/>
</dbReference>
<dbReference type="Gene3D" id="3.40.50.1100">
    <property type="match status" value="2"/>
</dbReference>
<dbReference type="PANTHER" id="PTHR10314">
    <property type="entry name" value="CYSTATHIONINE BETA-SYNTHASE"/>
    <property type="match status" value="1"/>
</dbReference>
<evidence type="ECO:0000313" key="11">
    <source>
        <dbReference type="Proteomes" id="UP000604083"/>
    </source>
</evidence>
<dbReference type="FunFam" id="3.40.50.1100:FF:000006">
    <property type="entry name" value="Cysteine synthase"/>
    <property type="match status" value="1"/>
</dbReference>
<dbReference type="InterPro" id="IPR001216">
    <property type="entry name" value="P-phosphate_BS"/>
</dbReference>
<dbReference type="CDD" id="cd01561">
    <property type="entry name" value="CBS_like"/>
    <property type="match status" value="1"/>
</dbReference>
<dbReference type="EMBL" id="JAENIO010000005">
    <property type="protein sequence ID" value="MBK1833051.1"/>
    <property type="molecule type" value="Genomic_DNA"/>
</dbReference>
<reference evidence="10" key="1">
    <citation type="submission" date="2021-01" db="EMBL/GenBank/DDBJ databases">
        <title>Modified the classification status of verrucomicrobia.</title>
        <authorList>
            <person name="Feng X."/>
        </authorList>
    </citation>
    <scope>NUCLEOTIDE SEQUENCE</scope>
    <source>
        <strain evidence="10">KCTC 12986</strain>
    </source>
</reference>
<keyword evidence="4" id="KW-0028">Amino-acid biosynthesis</keyword>
<dbReference type="EC" id="2.5.1.47" evidence="3"/>
<gene>
    <name evidence="10" type="ORF">JIN78_03175</name>
</gene>
<keyword evidence="7" id="KW-0198">Cysteine biosynthesis</keyword>
<dbReference type="AlphaFoldDB" id="A0A934RP90"/>
<dbReference type="GO" id="GO:0006535">
    <property type="term" value="P:cysteine biosynthetic process from serine"/>
    <property type="evidence" value="ECO:0007669"/>
    <property type="project" value="InterPro"/>
</dbReference>
<comment type="cofactor">
    <cofactor evidence="1">
        <name>pyridoxal 5'-phosphate</name>
        <dbReference type="ChEBI" id="CHEBI:597326"/>
    </cofactor>
</comment>
<feature type="domain" description="Tryptophan synthase beta chain-like PALP" evidence="9">
    <location>
        <begin position="12"/>
        <end position="294"/>
    </location>
</feature>
<name>A0A934RP90_9BACT</name>
<evidence type="ECO:0000256" key="5">
    <source>
        <dbReference type="ARBA" id="ARBA00022679"/>
    </source>
</evidence>
<dbReference type="RefSeq" id="WP_200390482.1">
    <property type="nucleotide sequence ID" value="NZ_JAENIO010000005.1"/>
</dbReference>
<dbReference type="SUPFAM" id="SSF53686">
    <property type="entry name" value="Tryptophan synthase beta subunit-like PLP-dependent enzymes"/>
    <property type="match status" value="1"/>
</dbReference>
<evidence type="ECO:0000313" key="10">
    <source>
        <dbReference type="EMBL" id="MBK1833051.1"/>
    </source>
</evidence>
<evidence type="ECO:0000256" key="2">
    <source>
        <dbReference type="ARBA" id="ARBA00007103"/>
    </source>
</evidence>
<dbReference type="Proteomes" id="UP000604083">
    <property type="component" value="Unassembled WGS sequence"/>
</dbReference>
<evidence type="ECO:0000256" key="4">
    <source>
        <dbReference type="ARBA" id="ARBA00022605"/>
    </source>
</evidence>
<dbReference type="GO" id="GO:0004124">
    <property type="term" value="F:cysteine synthase activity"/>
    <property type="evidence" value="ECO:0007669"/>
    <property type="project" value="UniProtKB-EC"/>
</dbReference>
<evidence type="ECO:0000256" key="8">
    <source>
        <dbReference type="ARBA" id="ARBA00047931"/>
    </source>
</evidence>
<sequence length="309" mass="33320">MTTLAPPHRPVLDLIGNTPLLRLRFEPEGLEILAKAEFLNPSGSVKDRLARCLILDAEARGELTPDSLILECTSGNTGISLAMIGAACGYRVKILMSDSASVERRNLIRQLGAELELFACQGSYQAGIDLAEDVAARDARIFLPRQFANPLNARDHYETTAREIIAQTSRPVQAFVSGYGTGGTIAGTGQALKEKWPDLEVVCMEPGGDALPGEFPCCHRIEGVSVNFQPRLLASAPIDRKVAISGQEAMATTRRLHRDFGLLVGTSSGANIAAALRVARELGPTSQVVTILCDRAERYFSTSLFQPQS</sequence>
<evidence type="ECO:0000256" key="7">
    <source>
        <dbReference type="ARBA" id="ARBA00023192"/>
    </source>
</evidence>
<dbReference type="InterPro" id="IPR050214">
    <property type="entry name" value="Cys_Synth/Cystath_Beta-Synth"/>
</dbReference>
<organism evidence="10 11">
    <name type="scientific">Roseibacillus ishigakijimensis</name>
    <dbReference type="NCBI Taxonomy" id="454146"/>
    <lineage>
        <taxon>Bacteria</taxon>
        <taxon>Pseudomonadati</taxon>
        <taxon>Verrucomicrobiota</taxon>
        <taxon>Verrucomicrobiia</taxon>
        <taxon>Verrucomicrobiales</taxon>
        <taxon>Verrucomicrobiaceae</taxon>
        <taxon>Roseibacillus</taxon>
    </lineage>
</organism>
<evidence type="ECO:0000256" key="3">
    <source>
        <dbReference type="ARBA" id="ARBA00012681"/>
    </source>
</evidence>
<proteinExistence type="inferred from homology"/>
<comment type="caution">
    <text evidence="10">The sequence shown here is derived from an EMBL/GenBank/DDBJ whole genome shotgun (WGS) entry which is preliminary data.</text>
</comment>
<keyword evidence="6" id="KW-0663">Pyridoxal phosphate</keyword>
<evidence type="ECO:0000256" key="1">
    <source>
        <dbReference type="ARBA" id="ARBA00001933"/>
    </source>
</evidence>
<dbReference type="PROSITE" id="PS00901">
    <property type="entry name" value="CYS_SYNTHASE"/>
    <property type="match status" value="1"/>
</dbReference>
<keyword evidence="11" id="KW-1185">Reference proteome</keyword>
<comment type="similarity">
    <text evidence="2">Belongs to the cysteine synthase/cystathionine beta-synthase family.</text>
</comment>
<keyword evidence="5" id="KW-0808">Transferase</keyword>